<protein>
    <recommendedName>
        <fullName evidence="4">Phosphoribosylglycinamide formyltransferase</fullName>
        <ecNumber evidence="4">2.1.2.2</ecNumber>
    </recommendedName>
    <alternativeName>
        <fullName evidence="4">5'-phosphoribosylglycinamide transformylase</fullName>
    </alternativeName>
    <alternativeName>
        <fullName evidence="4">GAR transformylase</fullName>
        <shortName evidence="4">GART</shortName>
    </alternativeName>
</protein>
<evidence type="ECO:0000256" key="3">
    <source>
        <dbReference type="ARBA" id="ARBA00022755"/>
    </source>
</evidence>
<evidence type="ECO:0000313" key="6">
    <source>
        <dbReference type="EMBL" id="MFD1630904.1"/>
    </source>
</evidence>
<reference evidence="7" key="1">
    <citation type="journal article" date="2019" name="Int. J. Syst. Evol. Microbiol.">
        <title>The Global Catalogue of Microorganisms (GCM) 10K type strain sequencing project: providing services to taxonomists for standard genome sequencing and annotation.</title>
        <authorList>
            <consortium name="The Broad Institute Genomics Platform"/>
            <consortium name="The Broad Institute Genome Sequencing Center for Infectious Disease"/>
            <person name="Wu L."/>
            <person name="Ma J."/>
        </authorList>
    </citation>
    <scope>NUCLEOTIDE SEQUENCE [LARGE SCALE GENOMIC DNA]</scope>
    <source>
        <strain evidence="7">CCUG 53762</strain>
    </source>
</reference>
<dbReference type="PANTHER" id="PTHR43369:SF2">
    <property type="entry name" value="PHOSPHORIBOSYLGLYCINAMIDE FORMYLTRANSFERASE"/>
    <property type="match status" value="1"/>
</dbReference>
<dbReference type="RefSeq" id="WP_379663276.1">
    <property type="nucleotide sequence ID" value="NZ_JBHUDG010000020.1"/>
</dbReference>
<comment type="function">
    <text evidence="4">Catalyzes the transfer of a formyl group from 10-formyltetrahydrofolate to 5-phospho-ribosyl-glycinamide (GAR), producing 5-phospho-ribosyl-N-formylglycinamide (FGAR) and tetrahydrofolate.</text>
</comment>
<feature type="active site" description="Proton donor" evidence="4">
    <location>
        <position position="105"/>
    </location>
</feature>
<sequence length="191" mass="21973">MKKRIAIFASGSGSNAQKIMEHFKNNEEAEVTLVLTNNPEAYVLQRADNFEIPTHIFDRSEFRDTDEIVSLLRNLEIDLIVLAGFLWLIPKNLIEAFPNRIINIHPSLLPAYGGKGMYGDHVHKSVLSNKETESGITIHYVNEHFDDGEIIYQGRFKIEPTDDLEMVKFKGQQLEHTHFPRVVENLLKKMK</sequence>
<accession>A0ABW4IFU7</accession>
<keyword evidence="3 4" id="KW-0658">Purine biosynthesis</keyword>
<dbReference type="GO" id="GO:0004644">
    <property type="term" value="F:phosphoribosylglycinamide formyltransferase activity"/>
    <property type="evidence" value="ECO:0007669"/>
    <property type="project" value="UniProtKB-EC"/>
</dbReference>
<dbReference type="InterPro" id="IPR002376">
    <property type="entry name" value="Formyl_transf_N"/>
</dbReference>
<dbReference type="Pfam" id="PF00551">
    <property type="entry name" value="Formyl_trans_N"/>
    <property type="match status" value="1"/>
</dbReference>
<evidence type="ECO:0000256" key="4">
    <source>
        <dbReference type="HAMAP-Rule" id="MF_01930"/>
    </source>
</evidence>
<dbReference type="Proteomes" id="UP001597118">
    <property type="component" value="Unassembled WGS sequence"/>
</dbReference>
<dbReference type="InterPro" id="IPR036477">
    <property type="entry name" value="Formyl_transf_N_sf"/>
</dbReference>
<comment type="caution">
    <text evidence="6">The sequence shown here is derived from an EMBL/GenBank/DDBJ whole genome shotgun (WGS) entry which is preliminary data.</text>
</comment>
<feature type="domain" description="Formyl transferase N-terminal" evidence="5">
    <location>
        <begin position="3"/>
        <end position="183"/>
    </location>
</feature>
<comment type="similarity">
    <text evidence="4">Belongs to the GART family.</text>
</comment>
<dbReference type="InterPro" id="IPR004607">
    <property type="entry name" value="GART"/>
</dbReference>
<keyword evidence="2 4" id="KW-0808">Transferase</keyword>
<evidence type="ECO:0000313" key="7">
    <source>
        <dbReference type="Proteomes" id="UP001597118"/>
    </source>
</evidence>
<evidence type="ECO:0000256" key="2">
    <source>
        <dbReference type="ARBA" id="ARBA00022679"/>
    </source>
</evidence>
<comment type="pathway">
    <text evidence="1 4">Purine metabolism; IMP biosynthesis via de novo pathway; N(2)-formyl-N(1)-(5-phospho-D-ribosyl)glycinamide from N(1)-(5-phospho-D-ribosyl)glycinamide (10-formyl THF route): step 1/1.</text>
</comment>
<dbReference type="HAMAP" id="MF_01930">
    <property type="entry name" value="PurN"/>
    <property type="match status" value="1"/>
</dbReference>
<dbReference type="PANTHER" id="PTHR43369">
    <property type="entry name" value="PHOSPHORIBOSYLGLYCINAMIDE FORMYLTRANSFERASE"/>
    <property type="match status" value="1"/>
</dbReference>
<name>A0ABW4IFU7_9SPHI</name>
<gene>
    <name evidence="4 6" type="primary">purN</name>
    <name evidence="6" type="ORF">ACFSAH_13525</name>
</gene>
<feature type="binding site" evidence="4">
    <location>
        <begin position="13"/>
        <end position="15"/>
    </location>
    <ligand>
        <name>N(1)-(5-phospho-beta-D-ribosyl)glycinamide</name>
        <dbReference type="ChEBI" id="CHEBI:143788"/>
    </ligand>
</feature>
<dbReference type="Gene3D" id="3.40.50.170">
    <property type="entry name" value="Formyl transferase, N-terminal domain"/>
    <property type="match status" value="1"/>
</dbReference>
<comment type="caution">
    <text evidence="4">Lacks conserved residue(s) required for the propagation of feature annotation.</text>
</comment>
<feature type="site" description="Raises pKa of active site His" evidence="4">
    <location>
        <position position="146"/>
    </location>
</feature>
<comment type="catalytic activity">
    <reaction evidence="4">
        <text>N(1)-(5-phospho-beta-D-ribosyl)glycinamide + (6R)-10-formyltetrahydrofolate = N(2)-formyl-N(1)-(5-phospho-beta-D-ribosyl)glycinamide + (6S)-5,6,7,8-tetrahydrofolate + H(+)</text>
        <dbReference type="Rhea" id="RHEA:15053"/>
        <dbReference type="ChEBI" id="CHEBI:15378"/>
        <dbReference type="ChEBI" id="CHEBI:57453"/>
        <dbReference type="ChEBI" id="CHEBI:143788"/>
        <dbReference type="ChEBI" id="CHEBI:147286"/>
        <dbReference type="ChEBI" id="CHEBI:195366"/>
        <dbReference type="EC" id="2.1.2.2"/>
    </reaction>
</comment>
<dbReference type="EC" id="2.1.2.2" evidence="4"/>
<dbReference type="SUPFAM" id="SSF53328">
    <property type="entry name" value="Formyltransferase"/>
    <property type="match status" value="1"/>
</dbReference>
<keyword evidence="7" id="KW-1185">Reference proteome</keyword>
<evidence type="ECO:0000256" key="1">
    <source>
        <dbReference type="ARBA" id="ARBA00005054"/>
    </source>
</evidence>
<dbReference type="CDD" id="cd08645">
    <property type="entry name" value="FMT_core_GART"/>
    <property type="match status" value="1"/>
</dbReference>
<evidence type="ECO:0000259" key="5">
    <source>
        <dbReference type="Pfam" id="PF00551"/>
    </source>
</evidence>
<dbReference type="NCBIfam" id="TIGR00639">
    <property type="entry name" value="PurN"/>
    <property type="match status" value="1"/>
</dbReference>
<dbReference type="EMBL" id="JBHUDG010000020">
    <property type="protein sequence ID" value="MFD1630904.1"/>
    <property type="molecule type" value="Genomic_DNA"/>
</dbReference>
<proteinExistence type="inferred from homology"/>
<feature type="binding site" evidence="4">
    <location>
        <position position="103"/>
    </location>
    <ligand>
        <name>(6R)-10-formyltetrahydrofolate</name>
        <dbReference type="ChEBI" id="CHEBI:195366"/>
    </ligand>
</feature>
<organism evidence="6 7">
    <name type="scientific">Pseudopedobacter beijingensis</name>
    <dbReference type="NCBI Taxonomy" id="1207056"/>
    <lineage>
        <taxon>Bacteria</taxon>
        <taxon>Pseudomonadati</taxon>
        <taxon>Bacteroidota</taxon>
        <taxon>Sphingobacteriia</taxon>
        <taxon>Sphingobacteriales</taxon>
        <taxon>Sphingobacteriaceae</taxon>
        <taxon>Pseudopedobacter</taxon>
    </lineage>
</organism>
<feature type="binding site" evidence="4">
    <location>
        <position position="63"/>
    </location>
    <ligand>
        <name>(6R)-10-formyltetrahydrofolate</name>
        <dbReference type="ChEBI" id="CHEBI:195366"/>
    </ligand>
</feature>